<evidence type="ECO:0000313" key="1">
    <source>
        <dbReference type="EMBL" id="QSB13252.1"/>
    </source>
</evidence>
<name>A0A895YAH4_9ACTN</name>
<dbReference type="Proteomes" id="UP000662857">
    <property type="component" value="Chromosome"/>
</dbReference>
<evidence type="ECO:0000313" key="2">
    <source>
        <dbReference type="Proteomes" id="UP000662857"/>
    </source>
</evidence>
<keyword evidence="2" id="KW-1185">Reference proteome</keyword>
<dbReference type="RefSeq" id="WP_239675332.1">
    <property type="nucleotide sequence ID" value="NZ_CP070499.1"/>
</dbReference>
<reference evidence="1" key="1">
    <citation type="submission" date="2021-02" db="EMBL/GenBank/DDBJ databases">
        <title>Natrosporangium hydrolyticum gen. nov., sp. nov, a haloalkaliphilic actinobacterium from a soda solonchak soil.</title>
        <authorList>
            <person name="Sorokin D.Y."/>
            <person name="Khijniak T.V."/>
            <person name="Zakharycheva A.P."/>
            <person name="Boueva O.V."/>
            <person name="Ariskina E.V."/>
            <person name="Hahnke R.L."/>
            <person name="Bunk B."/>
            <person name="Sproer C."/>
            <person name="Schumann P."/>
            <person name="Evtushenko L.I."/>
            <person name="Kublanov I.V."/>
        </authorList>
    </citation>
    <scope>NUCLEOTIDE SEQUENCE</scope>
    <source>
        <strain evidence="1">DSM 106523</strain>
    </source>
</reference>
<dbReference type="EMBL" id="CP070499">
    <property type="protein sequence ID" value="QSB13252.1"/>
    <property type="molecule type" value="Genomic_DNA"/>
</dbReference>
<sequence>MYAPAQIAHEVLTAEELLENVHENDVEQASALIYPEDHPRAGEIIPFQDWGPEQRAGWEKYISLQSNRGPILETTYDRMTKVVPPEDFRSRVHSSAEDSVAELFYPRGHAEAGEFIPSSEWEDKHFKAWEFYLSRRPANLPCP</sequence>
<accession>A0A895YAH4</accession>
<organism evidence="1 2">
    <name type="scientific">Natronosporangium hydrolyticum</name>
    <dbReference type="NCBI Taxonomy" id="2811111"/>
    <lineage>
        <taxon>Bacteria</taxon>
        <taxon>Bacillati</taxon>
        <taxon>Actinomycetota</taxon>
        <taxon>Actinomycetes</taxon>
        <taxon>Micromonosporales</taxon>
        <taxon>Micromonosporaceae</taxon>
        <taxon>Natronosporangium</taxon>
    </lineage>
</organism>
<protein>
    <submittedName>
        <fullName evidence="1">Uncharacterized protein</fullName>
    </submittedName>
</protein>
<proteinExistence type="predicted"/>
<gene>
    <name evidence="1" type="ORF">JQS43_16650</name>
</gene>
<dbReference type="AlphaFoldDB" id="A0A895YAH4"/>
<dbReference type="KEGG" id="nhy:JQS43_16650"/>